<reference evidence="3 4" key="1">
    <citation type="journal article" date="2018" name="Sci. Rep.">
        <title>Comparative analysis of the Pocillopora damicornis genome highlights role of immune system in coral evolution.</title>
        <authorList>
            <person name="Cunning R."/>
            <person name="Bay R.A."/>
            <person name="Gillette P."/>
            <person name="Baker A.C."/>
            <person name="Traylor-Knowles N."/>
        </authorList>
    </citation>
    <scope>NUCLEOTIDE SEQUENCE [LARGE SCALE GENOMIC DNA]</scope>
    <source>
        <strain evidence="3">RSMAS</strain>
        <tissue evidence="3">Whole animal</tissue>
    </source>
</reference>
<evidence type="ECO:0000313" key="4">
    <source>
        <dbReference type="Proteomes" id="UP000275408"/>
    </source>
</evidence>
<organism evidence="3 4">
    <name type="scientific">Pocillopora damicornis</name>
    <name type="common">Cauliflower coral</name>
    <name type="synonym">Millepora damicornis</name>
    <dbReference type="NCBI Taxonomy" id="46731"/>
    <lineage>
        <taxon>Eukaryota</taxon>
        <taxon>Metazoa</taxon>
        <taxon>Cnidaria</taxon>
        <taxon>Anthozoa</taxon>
        <taxon>Hexacorallia</taxon>
        <taxon>Scleractinia</taxon>
        <taxon>Astrocoeniina</taxon>
        <taxon>Pocilloporidae</taxon>
        <taxon>Pocillopora</taxon>
    </lineage>
</organism>
<feature type="transmembrane region" description="Helical" evidence="2">
    <location>
        <begin position="163"/>
        <end position="184"/>
    </location>
</feature>
<feature type="transmembrane region" description="Helical" evidence="2">
    <location>
        <begin position="196"/>
        <end position="214"/>
    </location>
</feature>
<comment type="caution">
    <text evidence="3">The sequence shown here is derived from an EMBL/GenBank/DDBJ whole genome shotgun (WGS) entry which is preliminary data.</text>
</comment>
<feature type="region of interest" description="Disordered" evidence="1">
    <location>
        <begin position="608"/>
        <end position="628"/>
    </location>
</feature>
<feature type="transmembrane region" description="Helical" evidence="2">
    <location>
        <begin position="525"/>
        <end position="551"/>
    </location>
</feature>
<dbReference type="EMBL" id="RCHS01001150">
    <property type="protein sequence ID" value="RMX54938.1"/>
    <property type="molecule type" value="Genomic_DNA"/>
</dbReference>
<proteinExistence type="predicted"/>
<evidence type="ECO:0000256" key="2">
    <source>
        <dbReference type="SAM" id="Phobius"/>
    </source>
</evidence>
<feature type="transmembrane region" description="Helical" evidence="2">
    <location>
        <begin position="64"/>
        <end position="86"/>
    </location>
</feature>
<sequence>MITYVSYQTINNCQYNDTETIPEKLQWIRTLSAITGCVFLHLLFFQGTLLLFRPYQIMGLKGKLFLVAFLLFSLDALYRVALQLLGISRSKLSVLQRIPLNVLFLSSVCWQTYLLTNVFRTLTKRRYLFLKMILPVCFSMIIGIFVASYIYPMYGKQDEKGKLLIAIFSPLIGVVLKVISRICVQRLWRVTHPGRSFVLLTPLYFGAAFMFRVLQADLDNTKSIAILGIVHGAAEVIERSTMVFIDHILHVILQRKSAPWGSFRTPRRERLMADIVILSMLYESTAIVSVNGVLFTHGVTEHYDPDEPEAETFGYNDSLSGEGRKWNCYPVDKPICQEYSPPSDDYYDLLSVGNPRVRNLVIGASSPDEDGDDRQNEDDDMAWKRFRPSVLCTVCLSMYIGALISLLTPAIISLFYVTMAYVSYETTHNCQFHPAETILVKIQWIRTLMLYESIGLVSVNGVFFLYQLIYVENESFANLLISFAIQTSILLVIEWFFTSVSLAIETHYQNMAVMAVWRKRWKRHVLVAIVNAVPLALWSSGCVLEILHGWFRVTEHYDPDKPEVETFGYNDSLSEGREWNCQPSPPSDDNYDLLSVGNSRVRFWVINASSPDEDEDEQQNEDVEMAWK</sequence>
<name>A0A3M6UNK5_POCDA</name>
<keyword evidence="2" id="KW-0812">Transmembrane</keyword>
<feature type="transmembrane region" description="Helical" evidence="2">
    <location>
        <begin position="128"/>
        <end position="151"/>
    </location>
</feature>
<keyword evidence="4" id="KW-1185">Reference proteome</keyword>
<feature type="transmembrane region" description="Helical" evidence="2">
    <location>
        <begin position="476"/>
        <end position="504"/>
    </location>
</feature>
<gene>
    <name evidence="3" type="ORF">pdam_00012692</name>
</gene>
<feature type="compositionally biased region" description="Acidic residues" evidence="1">
    <location>
        <begin position="611"/>
        <end position="628"/>
    </location>
</feature>
<evidence type="ECO:0000313" key="3">
    <source>
        <dbReference type="EMBL" id="RMX54938.1"/>
    </source>
</evidence>
<evidence type="ECO:0000256" key="1">
    <source>
        <dbReference type="SAM" id="MobiDB-lite"/>
    </source>
</evidence>
<feature type="transmembrane region" description="Helical" evidence="2">
    <location>
        <begin position="98"/>
        <end position="116"/>
    </location>
</feature>
<feature type="transmembrane region" description="Helical" evidence="2">
    <location>
        <begin position="31"/>
        <end position="52"/>
    </location>
</feature>
<dbReference type="OrthoDB" id="5979997at2759"/>
<dbReference type="AlphaFoldDB" id="A0A3M6UNK5"/>
<feature type="transmembrane region" description="Helical" evidence="2">
    <location>
        <begin position="448"/>
        <end position="470"/>
    </location>
</feature>
<accession>A0A3M6UNK5</accession>
<keyword evidence="2" id="KW-0472">Membrane</keyword>
<protein>
    <submittedName>
        <fullName evidence="3">Uncharacterized protein</fullName>
    </submittedName>
</protein>
<keyword evidence="2" id="KW-1133">Transmembrane helix</keyword>
<feature type="transmembrane region" description="Helical" evidence="2">
    <location>
        <begin position="396"/>
        <end position="417"/>
    </location>
</feature>
<dbReference type="Proteomes" id="UP000275408">
    <property type="component" value="Unassembled WGS sequence"/>
</dbReference>